<feature type="compositionally biased region" description="Polar residues" evidence="1">
    <location>
        <begin position="836"/>
        <end position="845"/>
    </location>
</feature>
<feature type="compositionally biased region" description="Low complexity" evidence="1">
    <location>
        <begin position="819"/>
        <end position="834"/>
    </location>
</feature>
<dbReference type="EMBL" id="CP009921">
    <property type="protein sequence ID" value="AJI25633.1"/>
    <property type="molecule type" value="Genomic_DNA"/>
</dbReference>
<feature type="compositionally biased region" description="Polar residues" evidence="1">
    <location>
        <begin position="855"/>
        <end position="865"/>
    </location>
</feature>
<dbReference type="AlphaFoldDB" id="A0A0B6AY39"/>
<dbReference type="RefSeq" id="WP_051975677.1">
    <property type="nucleotide sequence ID" value="NZ_CP009921.1"/>
</dbReference>
<sequence length="953" mass="100880">MKNEEILKKLHEFADYLDKGNIASYLLRKIGWGIIQVLSFLVDSLEGITDKVLGIKLFFNSPAIQDFIKEIQPFLYILWAFSFLYIGYMLIIHKKVNREQIMINIFISMAVLLLLNTGMVKADRFTDQAIDAVDLDGDSTVSEKIIKQNITDVAQFDVNGWKTPKLKEPNKVPQNRIQMIDITEKIDDKFKIGEDKEISKEGREILTHKAAITPDGKEGLVELENGWFDFFPELYYRWHWNFWTIAISLFVTGMTMLFISIKLAKLCYELGFNAILAQLVAPADVGDGQKLKTVLQNILNTFLVIIMIFISMKVYLIGMTYIAEHTEGVTTLILQIAFSIAVVDGPVMCERLFGIDAGLKSGWGAVAGGLAMMKGIESTMNGAKGTFKNATDLAKGIGGLGKGAAGSALQAAAGLGGLGKGLVGSKGNNGQQSSLHEEMKKAGVGGGNGKDASKGQQGGDMKQGAATGRESGQQEGGQKGNVNYAQGKGEQQGNTAIAGNGGASLHEEMKASGYDDNSSSEGTSSSVENGGASLHGEMAASGYDDNSSSEGTSSSVENGGASLHEEMVASGYDDNSSSEGTSSSVENGGASLQEEMAASGYDDNSSSEGTFSSVENGGVSLQEEMAASGYDDNSSSEGTSSTVESGGASLQEEMAASGNSGSRSESSSSIGSVSTPIQEEIQTSGYSGSPSEGGSSIGSVSTPVQEEIQTSGYGGSRSESSSSIGSVSTPIQEEIQTSGYSGSPSEGGSSIGSVSTPVQEEIQTSGYGGSRSESSSSIGSVSTPIQEEIQTSGYSESPSESSSSIGSVSTPVQEEIQTSGYSGSPSESSSSIGSTKVPSSINEPSITMPRDMDQAQRQVATTQEPRQVKETIKQDQVPASTSDIPMPHQHRTETRNIAHVVRDNVKGKIGNVKNRIESSPTLHKTKRSYQIGRNTGQDLRKLVSKKQKKLDEK</sequence>
<feature type="compositionally biased region" description="Low complexity" evidence="1">
    <location>
        <begin position="575"/>
        <end position="589"/>
    </location>
</feature>
<gene>
    <name evidence="4" type="ORF">BG04_5738</name>
</gene>
<feature type="domain" description="DUF8208" evidence="3">
    <location>
        <begin position="19"/>
        <end position="369"/>
    </location>
</feature>
<feature type="compositionally biased region" description="Low complexity" evidence="1">
    <location>
        <begin position="546"/>
        <end position="560"/>
    </location>
</feature>
<organism evidence="4 5">
    <name type="scientific">Priestia megaterium (strain ATCC 14581 / DSM 32 / CCUG 1817 / JCM 2506 / NBRC 15308 / NCIMB 9376 / NCTC 10342 / NRRL B-14308 / VKM B-512 / Ford 19)</name>
    <name type="common">Bacillus megaterium</name>
    <dbReference type="NCBI Taxonomy" id="1348623"/>
    <lineage>
        <taxon>Bacteria</taxon>
        <taxon>Bacillati</taxon>
        <taxon>Bacillota</taxon>
        <taxon>Bacilli</taxon>
        <taxon>Bacillales</taxon>
        <taxon>Bacillaceae</taxon>
        <taxon>Priestia</taxon>
    </lineage>
</organism>
<keyword evidence="2" id="KW-1133">Transmembrane helix</keyword>
<evidence type="ECO:0000313" key="4">
    <source>
        <dbReference type="EMBL" id="AJI25633.1"/>
    </source>
</evidence>
<feature type="compositionally biased region" description="Basic residues" evidence="1">
    <location>
        <begin position="942"/>
        <end position="953"/>
    </location>
</feature>
<keyword evidence="2" id="KW-0812">Transmembrane</keyword>
<dbReference type="Proteomes" id="UP000031829">
    <property type="component" value="Plasmid pBMV_2"/>
</dbReference>
<feature type="compositionally biased region" description="Low complexity" evidence="1">
    <location>
        <begin position="657"/>
        <end position="674"/>
    </location>
</feature>
<evidence type="ECO:0000256" key="2">
    <source>
        <dbReference type="SAM" id="Phobius"/>
    </source>
</evidence>
<evidence type="ECO:0000313" key="5">
    <source>
        <dbReference type="Proteomes" id="UP000031829"/>
    </source>
</evidence>
<feature type="transmembrane region" description="Helical" evidence="2">
    <location>
        <begin position="74"/>
        <end position="92"/>
    </location>
</feature>
<accession>A0A0B6AY39</accession>
<keyword evidence="4" id="KW-0614">Plasmid</keyword>
<feature type="compositionally biased region" description="Low complexity" evidence="1">
    <location>
        <begin position="517"/>
        <end position="531"/>
    </location>
</feature>
<feature type="compositionally biased region" description="Low complexity" evidence="1">
    <location>
        <begin position="716"/>
        <end position="728"/>
    </location>
</feature>
<feature type="compositionally biased region" description="Low complexity" evidence="1">
    <location>
        <begin position="770"/>
        <end position="782"/>
    </location>
</feature>
<feature type="transmembrane region" description="Helical" evidence="2">
    <location>
        <begin position="101"/>
        <end position="119"/>
    </location>
</feature>
<geneLocation type="plasmid" evidence="4 5">
    <name>pBMV_2</name>
</geneLocation>
<protein>
    <recommendedName>
        <fullName evidence="3">DUF8208 domain-containing protein</fullName>
    </recommendedName>
</protein>
<feature type="compositionally biased region" description="Low complexity" evidence="1">
    <location>
        <begin position="738"/>
        <end position="755"/>
    </location>
</feature>
<feature type="transmembrane region" description="Helical" evidence="2">
    <location>
        <begin position="298"/>
        <end position="323"/>
    </location>
</feature>
<feature type="compositionally biased region" description="Polar residues" evidence="1">
    <location>
        <begin position="480"/>
        <end position="497"/>
    </location>
</feature>
<dbReference type="InterPro" id="IPR058521">
    <property type="entry name" value="DUF8208"/>
</dbReference>
<dbReference type="NCBIfam" id="NF045890">
    <property type="entry name" value="conj_pls20_p028"/>
    <property type="match status" value="1"/>
</dbReference>
<keyword evidence="2" id="KW-0472">Membrane</keyword>
<name>A0A0B6AY39_PRIM2</name>
<proteinExistence type="predicted"/>
<feature type="compositionally biased region" description="Low complexity" evidence="1">
    <location>
        <begin position="684"/>
        <end position="701"/>
    </location>
</feature>
<feature type="compositionally biased region" description="Polar residues" evidence="1">
    <location>
        <begin position="602"/>
        <end position="615"/>
    </location>
</feature>
<evidence type="ECO:0000259" key="3">
    <source>
        <dbReference type="Pfam" id="PF26635"/>
    </source>
</evidence>
<dbReference type="InterPro" id="IPR058066">
    <property type="entry name" value="pXO2-14_N"/>
</dbReference>
<feature type="compositionally biased region" description="Low complexity" evidence="1">
    <location>
        <begin position="635"/>
        <end position="649"/>
    </location>
</feature>
<dbReference type="GeneID" id="93645785"/>
<feature type="region of interest" description="Disordered" evidence="1">
    <location>
        <begin position="913"/>
        <end position="953"/>
    </location>
</feature>
<dbReference type="HOGENOM" id="CLU_018129_0_0_9"/>
<feature type="transmembrane region" description="Helical" evidence="2">
    <location>
        <begin position="240"/>
        <end position="259"/>
    </location>
</feature>
<dbReference type="KEGG" id="bmeg:BG04_5738"/>
<reference evidence="4 5" key="1">
    <citation type="journal article" date="2015" name="Genome Announc.">
        <title>Complete genome sequences for 35 biothreat assay-relevant bacillus species.</title>
        <authorList>
            <person name="Johnson S.L."/>
            <person name="Daligault H.E."/>
            <person name="Davenport K.W."/>
            <person name="Jaissle J."/>
            <person name="Frey K.G."/>
            <person name="Ladner J.T."/>
            <person name="Broomall S.M."/>
            <person name="Bishop-Lilly K.A."/>
            <person name="Bruce D.C."/>
            <person name="Gibbons H.S."/>
            <person name="Coyne S.R."/>
            <person name="Lo C.C."/>
            <person name="Meincke L."/>
            <person name="Munk A.C."/>
            <person name="Koroleva G.I."/>
            <person name="Rosenzweig C.N."/>
            <person name="Palacios G.F."/>
            <person name="Redden C.L."/>
            <person name="Minogue T.D."/>
            <person name="Chain P.S."/>
        </authorList>
    </citation>
    <scope>NUCLEOTIDE SEQUENCE [LARGE SCALE GENOMIC DNA]</scope>
    <source>
        <strain evidence="5">ATCC 14581 / DSM 32 / JCM 2506 / NBRC 15308 / NCIMB 9376 / NCTC 10342 / NRRL B-14308 / VKM B-512</strain>
        <plasmid evidence="4 5">pBMV_2</plasmid>
    </source>
</reference>
<feature type="compositionally biased region" description="Low complexity" evidence="1">
    <location>
        <begin position="791"/>
        <end position="812"/>
    </location>
</feature>
<dbReference type="Pfam" id="PF26635">
    <property type="entry name" value="DUF8208"/>
    <property type="match status" value="1"/>
</dbReference>
<evidence type="ECO:0000256" key="1">
    <source>
        <dbReference type="SAM" id="MobiDB-lite"/>
    </source>
</evidence>
<feature type="region of interest" description="Disordered" evidence="1">
    <location>
        <begin position="425"/>
        <end position="894"/>
    </location>
</feature>